<accession>A0A5B7I4I3</accession>
<protein>
    <submittedName>
        <fullName evidence="1">Uncharacterized protein</fullName>
    </submittedName>
</protein>
<dbReference type="AlphaFoldDB" id="A0A5B7I4I3"/>
<reference evidence="1 2" key="1">
    <citation type="submission" date="2019-05" db="EMBL/GenBank/DDBJ databases">
        <title>Another draft genome of Portunus trituberculatus and its Hox gene families provides insights of decapod evolution.</title>
        <authorList>
            <person name="Jeong J.-H."/>
            <person name="Song I."/>
            <person name="Kim S."/>
            <person name="Choi T."/>
            <person name="Kim D."/>
            <person name="Ryu S."/>
            <person name="Kim W."/>
        </authorList>
    </citation>
    <scope>NUCLEOTIDE SEQUENCE [LARGE SCALE GENOMIC DNA]</scope>
    <source>
        <tissue evidence="1">Muscle</tissue>
    </source>
</reference>
<keyword evidence="2" id="KW-1185">Reference proteome</keyword>
<dbReference type="EMBL" id="VSRR010044825">
    <property type="protein sequence ID" value="MPC77025.1"/>
    <property type="molecule type" value="Genomic_DNA"/>
</dbReference>
<evidence type="ECO:0000313" key="1">
    <source>
        <dbReference type="EMBL" id="MPC77025.1"/>
    </source>
</evidence>
<organism evidence="1 2">
    <name type="scientific">Portunus trituberculatus</name>
    <name type="common">Swimming crab</name>
    <name type="synonym">Neptunus trituberculatus</name>
    <dbReference type="NCBI Taxonomy" id="210409"/>
    <lineage>
        <taxon>Eukaryota</taxon>
        <taxon>Metazoa</taxon>
        <taxon>Ecdysozoa</taxon>
        <taxon>Arthropoda</taxon>
        <taxon>Crustacea</taxon>
        <taxon>Multicrustacea</taxon>
        <taxon>Malacostraca</taxon>
        <taxon>Eumalacostraca</taxon>
        <taxon>Eucarida</taxon>
        <taxon>Decapoda</taxon>
        <taxon>Pleocyemata</taxon>
        <taxon>Brachyura</taxon>
        <taxon>Eubrachyura</taxon>
        <taxon>Portunoidea</taxon>
        <taxon>Portunidae</taxon>
        <taxon>Portuninae</taxon>
        <taxon>Portunus</taxon>
    </lineage>
</organism>
<dbReference type="Proteomes" id="UP000324222">
    <property type="component" value="Unassembled WGS sequence"/>
</dbReference>
<proteinExistence type="predicted"/>
<name>A0A5B7I4I3_PORTR</name>
<sequence length="77" mass="8412">MIEAKLKVLPLLKREPNQRVLITNLRQESGISTDPASHQLCPDNVVPSRDGHCLAAPSTVELDHPGKEDGTALFQLT</sequence>
<gene>
    <name evidence="1" type="ORF">E2C01_071464</name>
</gene>
<evidence type="ECO:0000313" key="2">
    <source>
        <dbReference type="Proteomes" id="UP000324222"/>
    </source>
</evidence>
<comment type="caution">
    <text evidence="1">The sequence shown here is derived from an EMBL/GenBank/DDBJ whole genome shotgun (WGS) entry which is preliminary data.</text>
</comment>